<evidence type="ECO:0000256" key="1">
    <source>
        <dbReference type="ARBA" id="ARBA00004651"/>
    </source>
</evidence>
<dbReference type="PANTHER" id="PTHR43386">
    <property type="entry name" value="OLIGOPEPTIDE TRANSPORT SYSTEM PERMEASE PROTEIN APPC"/>
    <property type="match status" value="1"/>
</dbReference>
<dbReference type="AlphaFoldDB" id="A0A6C7EES9"/>
<evidence type="ECO:0000313" key="10">
    <source>
        <dbReference type="EMBL" id="BAN02486.1"/>
    </source>
</evidence>
<evidence type="ECO:0000256" key="3">
    <source>
        <dbReference type="ARBA" id="ARBA00022475"/>
    </source>
</evidence>
<organism evidence="10 11">
    <name type="scientific">Ilumatobacter coccineus (strain NBRC 103263 / KCTC 29153 / YM16-304)</name>
    <dbReference type="NCBI Taxonomy" id="1313172"/>
    <lineage>
        <taxon>Bacteria</taxon>
        <taxon>Bacillati</taxon>
        <taxon>Actinomycetota</taxon>
        <taxon>Acidimicrobiia</taxon>
        <taxon>Acidimicrobiales</taxon>
        <taxon>Ilumatobacteraceae</taxon>
        <taxon>Ilumatobacter</taxon>
    </lineage>
</organism>
<keyword evidence="4 7" id="KW-0812">Transmembrane</keyword>
<keyword evidence="2 7" id="KW-0813">Transport</keyword>
<comment type="subcellular location">
    <subcellularLocation>
        <location evidence="1 7">Cell membrane</location>
        <topology evidence="1 7">Multi-pass membrane protein</topology>
    </subcellularLocation>
</comment>
<gene>
    <name evidence="10" type="ORF">YM304_21720</name>
</gene>
<evidence type="ECO:0000256" key="6">
    <source>
        <dbReference type="ARBA" id="ARBA00023136"/>
    </source>
</evidence>
<keyword evidence="6 7" id="KW-0472">Membrane</keyword>
<dbReference type="RefSeq" id="WP_015441733.1">
    <property type="nucleotide sequence ID" value="NC_020520.1"/>
</dbReference>
<keyword evidence="5 7" id="KW-1133">Transmembrane helix</keyword>
<feature type="transmembrane region" description="Helical" evidence="7">
    <location>
        <begin position="152"/>
        <end position="170"/>
    </location>
</feature>
<dbReference type="EMBL" id="AP012057">
    <property type="protein sequence ID" value="BAN02486.1"/>
    <property type="molecule type" value="Genomic_DNA"/>
</dbReference>
<dbReference type="SUPFAM" id="SSF161098">
    <property type="entry name" value="MetI-like"/>
    <property type="match status" value="1"/>
</dbReference>
<dbReference type="InterPro" id="IPR000515">
    <property type="entry name" value="MetI-like"/>
</dbReference>
<dbReference type="Gene3D" id="1.10.3720.10">
    <property type="entry name" value="MetI-like"/>
    <property type="match status" value="1"/>
</dbReference>
<dbReference type="PANTHER" id="PTHR43386:SF23">
    <property type="entry name" value="ABC TRANSPORTER"/>
    <property type="match status" value="1"/>
</dbReference>
<feature type="transmembrane region" description="Helical" evidence="7">
    <location>
        <begin position="52"/>
        <end position="73"/>
    </location>
</feature>
<dbReference type="InterPro" id="IPR025966">
    <property type="entry name" value="OppC_N"/>
</dbReference>
<feature type="region of interest" description="Disordered" evidence="8">
    <location>
        <begin position="311"/>
        <end position="337"/>
    </location>
</feature>
<feature type="transmembrane region" description="Helical" evidence="7">
    <location>
        <begin position="226"/>
        <end position="248"/>
    </location>
</feature>
<name>A0A6C7EES9_ILUCY</name>
<evidence type="ECO:0000256" key="5">
    <source>
        <dbReference type="ARBA" id="ARBA00022989"/>
    </source>
</evidence>
<evidence type="ECO:0000256" key="2">
    <source>
        <dbReference type="ARBA" id="ARBA00022448"/>
    </source>
</evidence>
<feature type="transmembrane region" description="Helical" evidence="7">
    <location>
        <begin position="284"/>
        <end position="302"/>
    </location>
</feature>
<comment type="similarity">
    <text evidence="7">Belongs to the binding-protein-dependent transport system permease family.</text>
</comment>
<evidence type="ECO:0000313" key="11">
    <source>
        <dbReference type="Proteomes" id="UP000011863"/>
    </source>
</evidence>
<keyword evidence="11" id="KW-1185">Reference proteome</keyword>
<feature type="domain" description="ABC transmembrane type-1" evidence="9">
    <location>
        <begin position="113"/>
        <end position="302"/>
    </location>
</feature>
<dbReference type="Pfam" id="PF12911">
    <property type="entry name" value="OppC_N"/>
    <property type="match status" value="1"/>
</dbReference>
<feature type="compositionally biased region" description="Polar residues" evidence="8">
    <location>
        <begin position="326"/>
        <end position="337"/>
    </location>
</feature>
<keyword evidence="3" id="KW-1003">Cell membrane</keyword>
<dbReference type="KEGG" id="aym:YM304_21720"/>
<feature type="compositionally biased region" description="Basic and acidic residues" evidence="8">
    <location>
        <begin position="311"/>
        <end position="325"/>
    </location>
</feature>
<protein>
    <submittedName>
        <fullName evidence="10">Oligopeptide ABC transporter permease protein</fullName>
    </submittedName>
</protein>
<sequence>MAGTEIRSTGLSEIEAPSSVAEVADAADLEGLSDKPKSFGRLAWERFLNHRLALVGAVGLVVIVLLFFLAPYFSDYGVADRNVRDRLLGPSWDHPFGTDEIGRDLFVRTAAGGRYSLQIGLFAAVISTMIGTLLGAVSGYFGRWVDVVVSQLVNLLLIVPALIILSVFALRFGGTAISLALILAGLLWTRIARVVRGVVLAIKEQEYIMAARAAGASHWRIIFRHLLPNVMGAIAVEVTLLLGTVIVLESTLSFLGLGVKPPNTSLGTLVRDAKGSIDSDPLRVLMPGIWIVLIVLCVNFLGDGLRDALDPRSKAEGNKPVKAESTEANVTQEQVGP</sequence>
<dbReference type="PROSITE" id="PS50928">
    <property type="entry name" value="ABC_TM1"/>
    <property type="match status" value="1"/>
</dbReference>
<evidence type="ECO:0000256" key="8">
    <source>
        <dbReference type="SAM" id="MobiDB-lite"/>
    </source>
</evidence>
<feature type="transmembrane region" description="Helical" evidence="7">
    <location>
        <begin position="115"/>
        <end position="140"/>
    </location>
</feature>
<dbReference type="InterPro" id="IPR050366">
    <property type="entry name" value="BP-dependent_transpt_permease"/>
</dbReference>
<reference evidence="10 11" key="1">
    <citation type="journal article" date="2013" name="Int. J. Syst. Evol. Microbiol.">
        <title>Ilumatobacter nonamiense sp. nov. and Ilumatobacter coccineum sp. nov., isolated from seashore sand.</title>
        <authorList>
            <person name="Matsumoto A."/>
            <person name="Kasai H."/>
            <person name="Matsuo Y."/>
            <person name="Shizuri Y."/>
            <person name="Ichikawa N."/>
            <person name="Fujita N."/>
            <person name="Omura S."/>
            <person name="Takahashi Y."/>
        </authorList>
    </citation>
    <scope>NUCLEOTIDE SEQUENCE [LARGE SCALE GENOMIC DNA]</scope>
    <source>
        <strain evidence="11">NBRC 103263 / KCTC 29153 / YM16-304</strain>
    </source>
</reference>
<dbReference type="CDD" id="cd06261">
    <property type="entry name" value="TM_PBP2"/>
    <property type="match status" value="1"/>
</dbReference>
<evidence type="ECO:0000256" key="7">
    <source>
        <dbReference type="RuleBase" id="RU363032"/>
    </source>
</evidence>
<proteinExistence type="inferred from homology"/>
<dbReference type="Pfam" id="PF00528">
    <property type="entry name" value="BPD_transp_1"/>
    <property type="match status" value="1"/>
</dbReference>
<evidence type="ECO:0000259" key="9">
    <source>
        <dbReference type="PROSITE" id="PS50928"/>
    </source>
</evidence>
<dbReference type="Proteomes" id="UP000011863">
    <property type="component" value="Chromosome"/>
</dbReference>
<accession>A0A6C7EES9</accession>
<feature type="transmembrane region" description="Helical" evidence="7">
    <location>
        <begin position="176"/>
        <end position="195"/>
    </location>
</feature>
<dbReference type="InterPro" id="IPR035906">
    <property type="entry name" value="MetI-like_sf"/>
</dbReference>
<dbReference type="GO" id="GO:0005886">
    <property type="term" value="C:plasma membrane"/>
    <property type="evidence" value="ECO:0007669"/>
    <property type="project" value="UniProtKB-SubCell"/>
</dbReference>
<evidence type="ECO:0000256" key="4">
    <source>
        <dbReference type="ARBA" id="ARBA00022692"/>
    </source>
</evidence>
<dbReference type="OrthoDB" id="6637947at2"/>
<dbReference type="GO" id="GO:0055085">
    <property type="term" value="P:transmembrane transport"/>
    <property type="evidence" value="ECO:0007669"/>
    <property type="project" value="InterPro"/>
</dbReference>